<dbReference type="Pfam" id="PF00078">
    <property type="entry name" value="RVT_1"/>
    <property type="match status" value="1"/>
</dbReference>
<accession>A7T4G4</accession>
<dbReference type="PhylomeDB" id="A7T4G4"/>
<sequence>FLIQFLQNLDKGKMTGAAFFDLSKAFDTVDHSLLLDKLKHLGIDTCVLLWFKSYLANLQMSTSVGSSLSPLRHIPIGMPQKVF</sequence>
<name>A7T4G4_NEMVE</name>
<dbReference type="eggNOG" id="KOG1075">
    <property type="taxonomic scope" value="Eukaryota"/>
</dbReference>
<organism evidence="2 3">
    <name type="scientific">Nematostella vectensis</name>
    <name type="common">Starlet sea anemone</name>
    <dbReference type="NCBI Taxonomy" id="45351"/>
    <lineage>
        <taxon>Eukaryota</taxon>
        <taxon>Metazoa</taxon>
        <taxon>Cnidaria</taxon>
        <taxon>Anthozoa</taxon>
        <taxon>Hexacorallia</taxon>
        <taxon>Actiniaria</taxon>
        <taxon>Edwardsiidae</taxon>
        <taxon>Nematostella</taxon>
    </lineage>
</organism>
<dbReference type="AlphaFoldDB" id="A7T4G4"/>
<evidence type="ECO:0000313" key="3">
    <source>
        <dbReference type="Proteomes" id="UP000001593"/>
    </source>
</evidence>
<dbReference type="HOGENOM" id="CLU_2549536_0_0_1"/>
<dbReference type="InterPro" id="IPR000477">
    <property type="entry name" value="RT_dom"/>
</dbReference>
<gene>
    <name evidence="2" type="ORF">NEMVEDRAFT_v1g145561</name>
</gene>
<evidence type="ECO:0000259" key="1">
    <source>
        <dbReference type="Pfam" id="PF00078"/>
    </source>
</evidence>
<proteinExistence type="predicted"/>
<feature type="non-terminal residue" evidence="2">
    <location>
        <position position="1"/>
    </location>
</feature>
<dbReference type="InParanoid" id="A7T4G4"/>
<keyword evidence="3" id="KW-1185">Reference proteome</keyword>
<protein>
    <recommendedName>
        <fullName evidence="1">Reverse transcriptase domain-containing protein</fullName>
    </recommendedName>
</protein>
<dbReference type="STRING" id="45351.A7T4G4"/>
<dbReference type="Proteomes" id="UP000001593">
    <property type="component" value="Unassembled WGS sequence"/>
</dbReference>
<dbReference type="EMBL" id="DS470868">
    <property type="protein sequence ID" value="EDO29150.1"/>
    <property type="molecule type" value="Genomic_DNA"/>
</dbReference>
<dbReference type="PANTHER" id="PTHR33332">
    <property type="entry name" value="REVERSE TRANSCRIPTASE DOMAIN-CONTAINING PROTEIN"/>
    <property type="match status" value="1"/>
</dbReference>
<feature type="domain" description="Reverse transcriptase" evidence="1">
    <location>
        <begin position="10"/>
        <end position="79"/>
    </location>
</feature>
<reference evidence="2 3" key="1">
    <citation type="journal article" date="2007" name="Science">
        <title>Sea anemone genome reveals ancestral eumetazoan gene repertoire and genomic organization.</title>
        <authorList>
            <person name="Putnam N.H."/>
            <person name="Srivastava M."/>
            <person name="Hellsten U."/>
            <person name="Dirks B."/>
            <person name="Chapman J."/>
            <person name="Salamov A."/>
            <person name="Terry A."/>
            <person name="Shapiro H."/>
            <person name="Lindquist E."/>
            <person name="Kapitonov V.V."/>
            <person name="Jurka J."/>
            <person name="Genikhovich G."/>
            <person name="Grigoriev I.V."/>
            <person name="Lucas S.M."/>
            <person name="Steele R.E."/>
            <person name="Finnerty J.R."/>
            <person name="Technau U."/>
            <person name="Martindale M.Q."/>
            <person name="Rokhsar D.S."/>
        </authorList>
    </citation>
    <scope>NUCLEOTIDE SEQUENCE [LARGE SCALE GENOMIC DNA]</scope>
    <source>
        <strain evidence="3">CH2 X CH6</strain>
    </source>
</reference>
<evidence type="ECO:0000313" key="2">
    <source>
        <dbReference type="EMBL" id="EDO29150.1"/>
    </source>
</evidence>